<evidence type="ECO:0000313" key="2">
    <source>
        <dbReference type="EMBL" id="KAA1081656.1"/>
    </source>
</evidence>
<feature type="region of interest" description="Disordered" evidence="1">
    <location>
        <begin position="51"/>
        <end position="73"/>
    </location>
</feature>
<protein>
    <submittedName>
        <fullName evidence="2">Uncharacterized protein</fullName>
    </submittedName>
</protein>
<proteinExistence type="predicted"/>
<accession>A0A5B0MZC1</accession>
<organism evidence="2 3">
    <name type="scientific">Puccinia graminis f. sp. tritici</name>
    <dbReference type="NCBI Taxonomy" id="56615"/>
    <lineage>
        <taxon>Eukaryota</taxon>
        <taxon>Fungi</taxon>
        <taxon>Dikarya</taxon>
        <taxon>Basidiomycota</taxon>
        <taxon>Pucciniomycotina</taxon>
        <taxon>Pucciniomycetes</taxon>
        <taxon>Pucciniales</taxon>
        <taxon>Pucciniaceae</taxon>
        <taxon>Puccinia</taxon>
    </lineage>
</organism>
<evidence type="ECO:0000313" key="3">
    <source>
        <dbReference type="Proteomes" id="UP000325313"/>
    </source>
</evidence>
<feature type="region of interest" description="Disordered" evidence="1">
    <location>
        <begin position="1"/>
        <end position="24"/>
    </location>
</feature>
<feature type="non-terminal residue" evidence="2">
    <location>
        <position position="168"/>
    </location>
</feature>
<dbReference type="AlphaFoldDB" id="A0A5B0MZC1"/>
<evidence type="ECO:0000256" key="1">
    <source>
        <dbReference type="SAM" id="MobiDB-lite"/>
    </source>
</evidence>
<gene>
    <name evidence="2" type="ORF">PGTUg99_026459</name>
</gene>
<name>A0A5B0MZC1_PUCGR</name>
<dbReference type="EMBL" id="VDEP01000441">
    <property type="protein sequence ID" value="KAA1081656.1"/>
    <property type="molecule type" value="Genomic_DNA"/>
</dbReference>
<feature type="compositionally biased region" description="Polar residues" evidence="1">
    <location>
        <begin position="11"/>
        <end position="24"/>
    </location>
</feature>
<sequence>MVLTEPRKTGRTTIQRTDQKSSGPTRGVYISLIKTSEIDVVVVTPIDGRASQPHEASSGLYEASLETSRRLSPGGRKVMPIVAEEMKDESRSLTIGTSLPNLRAWLIYWTDPPIFAETRRVAKALSRLGLETCFTISPSRETVRYVLQKSRVKLVDDFSNLSVVRSVF</sequence>
<comment type="caution">
    <text evidence="2">The sequence shown here is derived from an EMBL/GenBank/DDBJ whole genome shotgun (WGS) entry which is preliminary data.</text>
</comment>
<reference evidence="2 3" key="1">
    <citation type="submission" date="2019-05" db="EMBL/GenBank/DDBJ databases">
        <title>Emergence of the Ug99 lineage of the wheat stem rust pathogen through somatic hybridization.</title>
        <authorList>
            <person name="Li F."/>
            <person name="Upadhyaya N.M."/>
            <person name="Sperschneider J."/>
            <person name="Matny O."/>
            <person name="Nguyen-Phuc H."/>
            <person name="Mago R."/>
            <person name="Raley C."/>
            <person name="Miller M.E."/>
            <person name="Silverstein K.A.T."/>
            <person name="Henningsen E."/>
            <person name="Hirsch C.D."/>
            <person name="Visser B."/>
            <person name="Pretorius Z.A."/>
            <person name="Steffenson B.J."/>
            <person name="Schwessinger B."/>
            <person name="Dodds P.N."/>
            <person name="Figueroa M."/>
        </authorList>
    </citation>
    <scope>NUCLEOTIDE SEQUENCE [LARGE SCALE GENOMIC DNA]</scope>
    <source>
        <strain evidence="2 3">Ug99</strain>
    </source>
</reference>
<dbReference type="Proteomes" id="UP000325313">
    <property type="component" value="Unassembled WGS sequence"/>
</dbReference>